<dbReference type="Proteomes" id="UP000717515">
    <property type="component" value="Unassembled WGS sequence"/>
</dbReference>
<organism evidence="3 4">
    <name type="scientific">Mortierella alpina</name>
    <name type="common">Oleaginous fungus</name>
    <name type="synonym">Mortierella renispora</name>
    <dbReference type="NCBI Taxonomy" id="64518"/>
    <lineage>
        <taxon>Eukaryota</taxon>
        <taxon>Fungi</taxon>
        <taxon>Fungi incertae sedis</taxon>
        <taxon>Mucoromycota</taxon>
        <taxon>Mortierellomycotina</taxon>
        <taxon>Mortierellomycetes</taxon>
        <taxon>Mortierellales</taxon>
        <taxon>Mortierellaceae</taxon>
        <taxon>Mortierella</taxon>
    </lineage>
</organism>
<comment type="caution">
    <text evidence="3">The sequence shown here is derived from an EMBL/GenBank/DDBJ whole genome shotgun (WGS) entry which is preliminary data.</text>
</comment>
<feature type="compositionally biased region" description="Low complexity" evidence="1">
    <location>
        <begin position="234"/>
        <end position="246"/>
    </location>
</feature>
<reference evidence="3" key="1">
    <citation type="submission" date="2021-07" db="EMBL/GenBank/DDBJ databases">
        <title>Draft genome of Mortierella alpina, strain LL118, isolated from an aspen leaf litter sample.</title>
        <authorList>
            <person name="Yang S."/>
            <person name="Vinatzer B.A."/>
        </authorList>
    </citation>
    <scope>NUCLEOTIDE SEQUENCE</scope>
    <source>
        <strain evidence="3">LL118</strain>
    </source>
</reference>
<evidence type="ECO:0000256" key="1">
    <source>
        <dbReference type="SAM" id="MobiDB-lite"/>
    </source>
</evidence>
<protein>
    <recommendedName>
        <fullName evidence="2">MSP domain-containing protein</fullName>
    </recommendedName>
</protein>
<feature type="region of interest" description="Disordered" evidence="1">
    <location>
        <begin position="192"/>
        <end position="216"/>
    </location>
</feature>
<name>A0A9P8ACI9_MORAP</name>
<dbReference type="InterPro" id="IPR013783">
    <property type="entry name" value="Ig-like_fold"/>
</dbReference>
<dbReference type="EMBL" id="JAIFTL010000009">
    <property type="protein sequence ID" value="KAG9327091.1"/>
    <property type="molecule type" value="Genomic_DNA"/>
</dbReference>
<dbReference type="InterPro" id="IPR008962">
    <property type="entry name" value="PapD-like_sf"/>
</dbReference>
<evidence type="ECO:0000313" key="3">
    <source>
        <dbReference type="EMBL" id="KAG9327091.1"/>
    </source>
</evidence>
<feature type="compositionally biased region" description="Low complexity" evidence="1">
    <location>
        <begin position="199"/>
        <end position="214"/>
    </location>
</feature>
<dbReference type="InterPro" id="IPR000535">
    <property type="entry name" value="MSP_dom"/>
</dbReference>
<feature type="region of interest" description="Disordered" evidence="1">
    <location>
        <begin position="231"/>
        <end position="251"/>
    </location>
</feature>
<dbReference type="Gene3D" id="2.60.40.10">
    <property type="entry name" value="Immunoglobulins"/>
    <property type="match status" value="1"/>
</dbReference>
<feature type="region of interest" description="Disordered" evidence="1">
    <location>
        <begin position="128"/>
        <end position="168"/>
    </location>
</feature>
<dbReference type="Pfam" id="PF00635">
    <property type="entry name" value="Motile_Sperm"/>
    <property type="match status" value="1"/>
</dbReference>
<dbReference type="AlphaFoldDB" id="A0A9P8ACI9"/>
<gene>
    <name evidence="3" type="ORF">KVV02_008721</name>
</gene>
<dbReference type="PROSITE" id="PS50202">
    <property type="entry name" value="MSP"/>
    <property type="match status" value="1"/>
</dbReference>
<evidence type="ECO:0000259" key="2">
    <source>
        <dbReference type="PROSITE" id="PS50202"/>
    </source>
</evidence>
<dbReference type="SUPFAM" id="SSF49354">
    <property type="entry name" value="PapD-like"/>
    <property type="match status" value="1"/>
</dbReference>
<proteinExistence type="predicted"/>
<accession>A0A9P8ACI9</accession>
<feature type="domain" description="MSP" evidence="2">
    <location>
        <begin position="1"/>
        <end position="124"/>
    </location>
</feature>
<evidence type="ECO:0000313" key="4">
    <source>
        <dbReference type="Proteomes" id="UP000717515"/>
    </source>
</evidence>
<sequence>MTPKNKPLFAASRVPPGQIAKLRLKNLSADSIGFKFKTNAPLKYSVKPVLGALAPGESIKIFGILPFPPPCNSLIQELHASVAPLQIAKTDAPGYFSISPNLQFEWKTLDHKRFVEHYIPCSSPSALSLGDPEDDAGTLSSSSVASSHRSRSSSYTPPFSAIDLSRERPRQQQQVFERWQYMEATRPTISIGGVGRRLSSSSSTCSSATSSPGSYPTLFTSSRRSFEYYPQSPSLTATSTTSALSSKRNSVSSTASGSQFLVQQHHLPHNQLQDPAMMPSAITEEPSSLLDHGSSCTDSGGRFLMLMGLSEDHVVRIADHLRVMIHPITKTHMLALSLVCLLIGLLIPL</sequence>